<dbReference type="GeneID" id="80908967"/>
<feature type="region of interest" description="Disordered" evidence="1">
    <location>
        <begin position="166"/>
        <end position="206"/>
    </location>
</feature>
<protein>
    <submittedName>
        <fullName evidence="2">Uncharacterized protein</fullName>
    </submittedName>
</protein>
<feature type="region of interest" description="Disordered" evidence="1">
    <location>
        <begin position="220"/>
        <end position="271"/>
    </location>
</feature>
<dbReference type="Proteomes" id="UP001140513">
    <property type="component" value="Unassembled WGS sequence"/>
</dbReference>
<keyword evidence="3" id="KW-1185">Reference proteome</keyword>
<evidence type="ECO:0000313" key="3">
    <source>
        <dbReference type="Proteomes" id="UP001140513"/>
    </source>
</evidence>
<sequence>MALSPAAPDGGIMTGEPPGKPADLKNFHNYAVCLARHNAWKFFKLLLSVYTRAKRSIGDPLKCYPTKSRGHILGHLGWKLERMCAANTDFSSSDRLTAYIDYVAATRHEMRSLPEMRDHNLIRCLFCNLIKYDDAALDANNGTVPMDIDPRKDSFMYDQADDAMDVDEFPATPSSQPQPNTPLDFDGTGTAGSSATEVAAPREDTPMEIDWVGTSIVEETQEPTGAPGSSHNDATEHGAAGSSAKVSGPARATQAPVMVRTRKSGKDRVEEAYSKERQNGMDFTFRNREFLDDSVPNGDRTNLLQRILSTLKQENDGWTKRHGSLGITDWRLELWAQTMEDGVAKGADENHPDPESFMPTEITDKKVYDRGVRGIIAKMQDPLAFFKSTVRRFKKEVSFVEDDKPVVVMKSSVNRNLPPRPSALRDDTVFNKGATRTLDMAFDRRDVVQSARKRSCLKCT</sequence>
<comment type="caution">
    <text evidence="2">The sequence shown here is derived from an EMBL/GenBank/DDBJ whole genome shotgun (WGS) entry which is preliminary data.</text>
</comment>
<organism evidence="2 3">
    <name type="scientific">Didymosphaeria variabile</name>
    <dbReference type="NCBI Taxonomy" id="1932322"/>
    <lineage>
        <taxon>Eukaryota</taxon>
        <taxon>Fungi</taxon>
        <taxon>Dikarya</taxon>
        <taxon>Ascomycota</taxon>
        <taxon>Pezizomycotina</taxon>
        <taxon>Dothideomycetes</taxon>
        <taxon>Pleosporomycetidae</taxon>
        <taxon>Pleosporales</taxon>
        <taxon>Massarineae</taxon>
        <taxon>Didymosphaeriaceae</taxon>
        <taxon>Didymosphaeria</taxon>
    </lineage>
</organism>
<dbReference type="EMBL" id="JAPEUX010000004">
    <property type="protein sequence ID" value="KAJ4353707.1"/>
    <property type="molecule type" value="Genomic_DNA"/>
</dbReference>
<proteinExistence type="predicted"/>
<dbReference type="AlphaFoldDB" id="A0A9W9CB76"/>
<reference evidence="2" key="1">
    <citation type="submission" date="2022-10" db="EMBL/GenBank/DDBJ databases">
        <title>Tapping the CABI collections for fungal endophytes: first genome assemblies for Collariella, Neodidymelliopsis, Ascochyta clinopodiicola, Didymella pomorum, Didymosphaeria variabile, Neocosmospora piperis and Neocucurbitaria cava.</title>
        <authorList>
            <person name="Hill R."/>
        </authorList>
    </citation>
    <scope>NUCLEOTIDE SEQUENCE</scope>
    <source>
        <strain evidence="2">IMI 356815</strain>
    </source>
</reference>
<name>A0A9W9CB76_9PLEO</name>
<dbReference type="OrthoDB" id="10267792at2759"/>
<evidence type="ECO:0000313" key="2">
    <source>
        <dbReference type="EMBL" id="KAJ4353707.1"/>
    </source>
</evidence>
<dbReference type="RefSeq" id="XP_056071481.1">
    <property type="nucleotide sequence ID" value="XM_056214214.1"/>
</dbReference>
<gene>
    <name evidence="2" type="ORF">N0V89_005437</name>
</gene>
<accession>A0A9W9CB76</accession>
<evidence type="ECO:0000256" key="1">
    <source>
        <dbReference type="SAM" id="MobiDB-lite"/>
    </source>
</evidence>